<dbReference type="AlphaFoldDB" id="A0ABD2Q0R5"/>
<name>A0ABD2Q0R5_9PLAT</name>
<keyword evidence="3" id="KW-1185">Reference proteome</keyword>
<evidence type="ECO:0000313" key="3">
    <source>
        <dbReference type="Proteomes" id="UP001626550"/>
    </source>
</evidence>
<feature type="region of interest" description="Disordered" evidence="1">
    <location>
        <begin position="1"/>
        <end position="27"/>
    </location>
</feature>
<comment type="caution">
    <text evidence="2">The sequence shown here is derived from an EMBL/GenBank/DDBJ whole genome shotgun (WGS) entry which is preliminary data.</text>
</comment>
<sequence length="104" mass="11827">MGEADHGQGVGSASNPPEVIKPRAKNTKEPVIVVSNTFLRQRENYAAYRITNFIRHMAERNKCKNENLSDTMEQEESAPHSLSVSPRRRYSNEIIAQLRLSDFP</sequence>
<dbReference type="Proteomes" id="UP001626550">
    <property type="component" value="Unassembled WGS sequence"/>
</dbReference>
<evidence type="ECO:0000313" key="2">
    <source>
        <dbReference type="EMBL" id="KAL3313232.1"/>
    </source>
</evidence>
<dbReference type="EMBL" id="JBJKFK010001383">
    <property type="protein sequence ID" value="KAL3313232.1"/>
    <property type="molecule type" value="Genomic_DNA"/>
</dbReference>
<organism evidence="2 3">
    <name type="scientific">Cichlidogyrus casuarinus</name>
    <dbReference type="NCBI Taxonomy" id="1844966"/>
    <lineage>
        <taxon>Eukaryota</taxon>
        <taxon>Metazoa</taxon>
        <taxon>Spiralia</taxon>
        <taxon>Lophotrochozoa</taxon>
        <taxon>Platyhelminthes</taxon>
        <taxon>Monogenea</taxon>
        <taxon>Monopisthocotylea</taxon>
        <taxon>Dactylogyridea</taxon>
        <taxon>Ancyrocephalidae</taxon>
        <taxon>Cichlidogyrus</taxon>
    </lineage>
</organism>
<reference evidence="2 3" key="1">
    <citation type="submission" date="2024-11" db="EMBL/GenBank/DDBJ databases">
        <title>Adaptive evolution of stress response genes in parasites aligns with host niche diversity.</title>
        <authorList>
            <person name="Hahn C."/>
            <person name="Resl P."/>
        </authorList>
    </citation>
    <scope>NUCLEOTIDE SEQUENCE [LARGE SCALE GENOMIC DNA]</scope>
    <source>
        <strain evidence="2">EGGRZ-B1_66</strain>
        <tissue evidence="2">Body</tissue>
    </source>
</reference>
<gene>
    <name evidence="2" type="ORF">Ciccas_008167</name>
</gene>
<proteinExistence type="predicted"/>
<evidence type="ECO:0000256" key="1">
    <source>
        <dbReference type="SAM" id="MobiDB-lite"/>
    </source>
</evidence>
<protein>
    <submittedName>
        <fullName evidence="2">Uncharacterized protein</fullName>
    </submittedName>
</protein>
<accession>A0ABD2Q0R5</accession>